<dbReference type="SUPFAM" id="SSF51045">
    <property type="entry name" value="WW domain"/>
    <property type="match status" value="1"/>
</dbReference>
<dbReference type="EMBL" id="MCGE01000013">
    <property type="protein sequence ID" value="ORZ15334.1"/>
    <property type="molecule type" value="Genomic_DNA"/>
</dbReference>
<feature type="domain" description="WW" evidence="2">
    <location>
        <begin position="43"/>
        <end position="76"/>
    </location>
</feature>
<feature type="domain" description="MyTH4" evidence="4">
    <location>
        <begin position="332"/>
        <end position="484"/>
    </location>
</feature>
<dbReference type="AlphaFoldDB" id="A0A1X2IF41"/>
<dbReference type="PROSITE" id="PS50020">
    <property type="entry name" value="WW_DOMAIN_2"/>
    <property type="match status" value="2"/>
</dbReference>
<evidence type="ECO:0000259" key="2">
    <source>
        <dbReference type="PROSITE" id="PS50020"/>
    </source>
</evidence>
<dbReference type="Pfam" id="PF00784">
    <property type="entry name" value="MyTH4"/>
    <property type="match status" value="1"/>
</dbReference>
<gene>
    <name evidence="5" type="ORF">BCR42DRAFT_416883</name>
</gene>
<feature type="compositionally biased region" description="Polar residues" evidence="1">
    <location>
        <begin position="193"/>
        <end position="208"/>
    </location>
</feature>
<evidence type="ECO:0000259" key="3">
    <source>
        <dbReference type="PROSITE" id="PS50238"/>
    </source>
</evidence>
<feature type="domain" description="WW" evidence="2">
    <location>
        <begin position="8"/>
        <end position="36"/>
    </location>
</feature>
<name>A0A1X2IF41_9FUNG</name>
<reference evidence="5 6" key="1">
    <citation type="submission" date="2016-07" db="EMBL/GenBank/DDBJ databases">
        <title>Pervasive Adenine N6-methylation of Active Genes in Fungi.</title>
        <authorList>
            <consortium name="DOE Joint Genome Institute"/>
            <person name="Mondo S.J."/>
            <person name="Dannebaum R.O."/>
            <person name="Kuo R.C."/>
            <person name="Labutti K."/>
            <person name="Haridas S."/>
            <person name="Kuo A."/>
            <person name="Salamov A."/>
            <person name="Ahrendt S.R."/>
            <person name="Lipzen A."/>
            <person name="Sullivan W."/>
            <person name="Andreopoulos W.B."/>
            <person name="Clum A."/>
            <person name="Lindquist E."/>
            <person name="Daum C."/>
            <person name="Ramamoorthy G.K."/>
            <person name="Gryganskyi A."/>
            <person name="Culley D."/>
            <person name="Magnuson J.K."/>
            <person name="James T.Y."/>
            <person name="O'Malley M.A."/>
            <person name="Stajich J.E."/>
            <person name="Spatafora J.W."/>
            <person name="Visel A."/>
            <person name="Grigoriev I.V."/>
        </authorList>
    </citation>
    <scope>NUCLEOTIDE SEQUENCE [LARGE SCALE GENOMIC DNA]</scope>
    <source>
        <strain evidence="5 6">NRRL 1336</strain>
    </source>
</reference>
<dbReference type="OrthoDB" id="437889at2759"/>
<dbReference type="InterPro" id="IPR036020">
    <property type="entry name" value="WW_dom_sf"/>
</dbReference>
<evidence type="ECO:0000313" key="5">
    <source>
        <dbReference type="EMBL" id="ORZ15334.1"/>
    </source>
</evidence>
<dbReference type="InterPro" id="IPR038185">
    <property type="entry name" value="MyTH4_dom_sf"/>
</dbReference>
<feature type="compositionally biased region" description="Low complexity" evidence="1">
    <location>
        <begin position="217"/>
        <end position="226"/>
    </location>
</feature>
<dbReference type="Gene3D" id="1.25.40.530">
    <property type="entry name" value="MyTH4 domain"/>
    <property type="match status" value="1"/>
</dbReference>
<dbReference type="Pfam" id="PF00620">
    <property type="entry name" value="RhoGAP"/>
    <property type="match status" value="1"/>
</dbReference>
<keyword evidence="6" id="KW-1185">Reference proteome</keyword>
<evidence type="ECO:0000259" key="4">
    <source>
        <dbReference type="PROSITE" id="PS51016"/>
    </source>
</evidence>
<dbReference type="InterPro" id="IPR000198">
    <property type="entry name" value="RhoGAP_dom"/>
</dbReference>
<dbReference type="CDD" id="cd00201">
    <property type="entry name" value="WW"/>
    <property type="match status" value="1"/>
</dbReference>
<feature type="compositionally biased region" description="Polar residues" evidence="1">
    <location>
        <begin position="236"/>
        <end position="251"/>
    </location>
</feature>
<dbReference type="InterPro" id="IPR008936">
    <property type="entry name" value="Rho_GTPase_activation_prot"/>
</dbReference>
<feature type="compositionally biased region" description="Polar residues" evidence="1">
    <location>
        <begin position="168"/>
        <end position="184"/>
    </location>
</feature>
<dbReference type="SUPFAM" id="SSF48350">
    <property type="entry name" value="GTPase activation domain, GAP"/>
    <property type="match status" value="1"/>
</dbReference>
<feature type="domain" description="Rho-GAP" evidence="3">
    <location>
        <begin position="501"/>
        <end position="684"/>
    </location>
</feature>
<dbReference type="InterPro" id="IPR000857">
    <property type="entry name" value="MyTH4_dom"/>
</dbReference>
<proteinExistence type="predicted"/>
<dbReference type="PANTHER" id="PTHR45876">
    <property type="entry name" value="FI04035P"/>
    <property type="match status" value="1"/>
</dbReference>
<evidence type="ECO:0000313" key="6">
    <source>
        <dbReference type="Proteomes" id="UP000193560"/>
    </source>
</evidence>
<feature type="compositionally biased region" description="Polar residues" evidence="1">
    <location>
        <begin position="125"/>
        <end position="136"/>
    </location>
</feature>
<dbReference type="GO" id="GO:0007165">
    <property type="term" value="P:signal transduction"/>
    <property type="evidence" value="ECO:0007669"/>
    <property type="project" value="InterPro"/>
</dbReference>
<dbReference type="PROSITE" id="PS50238">
    <property type="entry name" value="RHOGAP"/>
    <property type="match status" value="1"/>
</dbReference>
<feature type="compositionally biased region" description="Polar residues" evidence="1">
    <location>
        <begin position="260"/>
        <end position="279"/>
    </location>
</feature>
<dbReference type="Pfam" id="PF00397">
    <property type="entry name" value="WW"/>
    <property type="match status" value="1"/>
</dbReference>
<dbReference type="GO" id="GO:0005096">
    <property type="term" value="F:GTPase activator activity"/>
    <property type="evidence" value="ECO:0007669"/>
    <property type="project" value="TreeGrafter"/>
</dbReference>
<dbReference type="PANTHER" id="PTHR45876:SF8">
    <property type="entry name" value="FI04035P"/>
    <property type="match status" value="1"/>
</dbReference>
<dbReference type="Proteomes" id="UP000193560">
    <property type="component" value="Unassembled WGS sequence"/>
</dbReference>
<dbReference type="Gene3D" id="1.10.555.10">
    <property type="entry name" value="Rho GTPase activation protein"/>
    <property type="match status" value="1"/>
</dbReference>
<sequence length="705" mass="79539">MATCNYDWVEIVDPNSNHTFFANPTTGECLWEKPLTGSMKCSDPEGDWWELWDDKTNLPYYYHTQTCATEWTKPVDKQVVPLIKIQSSSVFAKRMSVMKRESTNTMITATPVELKRNSRSLDLPATTSLRRTLHQRSNSDGKNDTILIETPTTPTATSPTHSDHHHSQNGSSLLSSVLPNSTSGVFKMISAPTRKQSLRSQSDRNTNGEPRPRRLSHFSAFSSFSSKPLRNLVSGRPTSVQTPFAVSQPINNPDAATAMNPITKNQSNSELVSPSQTGNPLDRMPVQQPSLPDELRQDIKQFAIDGFAKKYFSTHKKGLFRRRVPMTEMLQWTKDSIKKPLIMMNNELYKDVLKCFKMIQMIMGDRSRPRNTNDIEDYQQILNFGILKGQMRDEIYVQVCKQLHNNPNGTSIKKGWEILCVISIAFPPSKNLEEYLTNFVQENHNVTENDVNIMSAHVSNKLKRICTRGAKGKVLTAAEIQRAKEAPFKPSVFGESLSFIMDLQSTQSSDLKIPRIVPFLADAVHQLNGQQSEGIFRVPGDADDVTDLRVRIENGNYDATGITDPNVPASLLKYWLRDLAEPLIPAELYDTCLAHSENPTEAIDIVNKLPDTNRRITLYMISFLQEFTKPDTIKVTLMNVNNLAMVFAPNFLRCPGESLTTVFENSKYEQIFLRTLIQKLDVSRHSCALGDGEVLGSSLEQQQDQ</sequence>
<comment type="caution">
    <text evidence="5">The sequence shown here is derived from an EMBL/GenBank/DDBJ whole genome shotgun (WGS) entry which is preliminary data.</text>
</comment>
<dbReference type="PROSITE" id="PS51016">
    <property type="entry name" value="MYTH4"/>
    <property type="match status" value="1"/>
</dbReference>
<evidence type="ECO:0008006" key="7">
    <source>
        <dbReference type="Google" id="ProtNLM"/>
    </source>
</evidence>
<dbReference type="FunFam" id="1.10.555.10:FF:000045">
    <property type="entry name" value="RhoGAP domain containing protein"/>
    <property type="match status" value="1"/>
</dbReference>
<feature type="compositionally biased region" description="Low complexity" evidence="1">
    <location>
        <begin position="150"/>
        <end position="160"/>
    </location>
</feature>
<dbReference type="GO" id="GO:0005737">
    <property type="term" value="C:cytoplasm"/>
    <property type="evidence" value="ECO:0007669"/>
    <property type="project" value="TreeGrafter"/>
</dbReference>
<dbReference type="SMART" id="SM00456">
    <property type="entry name" value="WW"/>
    <property type="match status" value="2"/>
</dbReference>
<dbReference type="GO" id="GO:0005856">
    <property type="term" value="C:cytoskeleton"/>
    <property type="evidence" value="ECO:0007669"/>
    <property type="project" value="InterPro"/>
</dbReference>
<dbReference type="Gene3D" id="2.20.70.10">
    <property type="match status" value="2"/>
</dbReference>
<protein>
    <recommendedName>
        <fullName evidence="7">Rho GTPase activation protein</fullName>
    </recommendedName>
</protein>
<evidence type="ECO:0000256" key="1">
    <source>
        <dbReference type="SAM" id="MobiDB-lite"/>
    </source>
</evidence>
<organism evidence="5 6">
    <name type="scientific">Absidia repens</name>
    <dbReference type="NCBI Taxonomy" id="90262"/>
    <lineage>
        <taxon>Eukaryota</taxon>
        <taxon>Fungi</taxon>
        <taxon>Fungi incertae sedis</taxon>
        <taxon>Mucoromycota</taxon>
        <taxon>Mucoromycotina</taxon>
        <taxon>Mucoromycetes</taxon>
        <taxon>Mucorales</taxon>
        <taxon>Cunninghamellaceae</taxon>
        <taxon>Absidia</taxon>
    </lineage>
</organism>
<dbReference type="SMART" id="SM00324">
    <property type="entry name" value="RhoGAP"/>
    <property type="match status" value="1"/>
</dbReference>
<dbReference type="SMART" id="SM00139">
    <property type="entry name" value="MyTH4"/>
    <property type="match status" value="1"/>
</dbReference>
<dbReference type="InterPro" id="IPR001202">
    <property type="entry name" value="WW_dom"/>
</dbReference>
<feature type="region of interest" description="Disordered" evidence="1">
    <location>
        <begin position="118"/>
        <end position="290"/>
    </location>
</feature>
<accession>A0A1X2IF41</accession>
<dbReference type="STRING" id="90262.A0A1X2IF41"/>